<dbReference type="EMBL" id="JPOS01000094">
    <property type="protein sequence ID" value="KGE85054.1"/>
    <property type="molecule type" value="Genomic_DNA"/>
</dbReference>
<feature type="signal peptide" evidence="1">
    <location>
        <begin position="1"/>
        <end position="20"/>
    </location>
</feature>
<keyword evidence="1" id="KW-0732">Signal</keyword>
<evidence type="ECO:0000313" key="3">
    <source>
        <dbReference type="Proteomes" id="UP000029736"/>
    </source>
</evidence>
<dbReference type="Proteomes" id="UP000029736">
    <property type="component" value="Unassembled WGS sequence"/>
</dbReference>
<dbReference type="AlphaFoldDB" id="A0A098RXZ3"/>
<proteinExistence type="predicted"/>
<organism evidence="2 3">
    <name type="scientific">Phaeodactylibacter xiamenensis</name>
    <dbReference type="NCBI Taxonomy" id="1524460"/>
    <lineage>
        <taxon>Bacteria</taxon>
        <taxon>Pseudomonadati</taxon>
        <taxon>Bacteroidota</taxon>
        <taxon>Saprospiria</taxon>
        <taxon>Saprospirales</taxon>
        <taxon>Haliscomenobacteraceae</taxon>
        <taxon>Phaeodactylibacter</taxon>
    </lineage>
</organism>
<evidence type="ECO:0008006" key="4">
    <source>
        <dbReference type="Google" id="ProtNLM"/>
    </source>
</evidence>
<keyword evidence="3" id="KW-1185">Reference proteome</keyword>
<protein>
    <recommendedName>
        <fullName evidence="4">DUF3575 domain-containing protein</fullName>
    </recommendedName>
</protein>
<evidence type="ECO:0000313" key="2">
    <source>
        <dbReference type="EMBL" id="KGE85054.1"/>
    </source>
</evidence>
<comment type="caution">
    <text evidence="2">The sequence shown here is derived from an EMBL/GenBank/DDBJ whole genome shotgun (WGS) entry which is preliminary data.</text>
</comment>
<reference evidence="2 3" key="1">
    <citation type="journal article" date="2014" name="Int. J. Syst. Evol. Microbiol.">
        <title>Phaeodactylibacter xiamenensis gen. nov., sp. nov., a member of the family Saprospiraceae isolated from the marine alga Phaeodactylum tricornutum.</title>
        <authorList>
            <person name="Chen Z.Jr."/>
            <person name="Lei X."/>
            <person name="Lai Q."/>
            <person name="Li Y."/>
            <person name="Zhang B."/>
            <person name="Zhang J."/>
            <person name="Zhang H."/>
            <person name="Yang L."/>
            <person name="Zheng W."/>
            <person name="Tian Y."/>
            <person name="Yu Z."/>
            <person name="Xu H.Jr."/>
            <person name="Zheng T."/>
        </authorList>
    </citation>
    <scope>NUCLEOTIDE SEQUENCE [LARGE SCALE GENOMIC DNA]</scope>
    <source>
        <strain evidence="2 3">KD52</strain>
    </source>
</reference>
<feature type="chain" id="PRO_5001939546" description="DUF3575 domain-containing protein" evidence="1">
    <location>
        <begin position="21"/>
        <end position="226"/>
    </location>
</feature>
<accession>A0A098RXZ3</accession>
<name>A0A098RXZ3_9BACT</name>
<gene>
    <name evidence="2" type="ORF">IX84_30100</name>
</gene>
<evidence type="ECO:0000256" key="1">
    <source>
        <dbReference type="SAM" id="SignalP"/>
    </source>
</evidence>
<sequence>MKPRLTLLLIFCTFAQVLSAQDQPAPKKWGVHITPTSLVNYYPRFRVGTQYMSERYSYLLDVSYANFPSFWGGSNYRKGFSYLAIRPEIRRFITSRPEINSGGLYTSDYWGLELALSHFPLRIEGDAYEATDGEQYSFDEATRLRRQLAVHLKYGTQRIYSKVHIDLFVGVGLRLQHLQYQDVSGQILRFDNPAEEWLISIESKREGWSLRPSLTLGLRLGIGVGQ</sequence>